<name>A0A2R5FUV4_NOSCO</name>
<evidence type="ECO:0000313" key="2">
    <source>
        <dbReference type="Proteomes" id="UP000245124"/>
    </source>
</evidence>
<comment type="caution">
    <text evidence="1">The sequence shown here is derived from an EMBL/GenBank/DDBJ whole genome shotgun (WGS) entry which is preliminary data.</text>
</comment>
<sequence>MDEISILRSLASTNRSIYQSKLVSAQKASSRILENSVKILNYDADLGQYKVKNTAGQIFSARAISNGVFAIGDQVSLVAPIGGIPIIDAMPR</sequence>
<dbReference type="AlphaFoldDB" id="A0A2R5FUV4"/>
<dbReference type="RefSeq" id="WP_109009260.1">
    <property type="nucleotide sequence ID" value="NZ_BDUD01000001.1"/>
</dbReference>
<proteinExistence type="predicted"/>
<gene>
    <name evidence="1" type="ORF">NIES4072_31320</name>
</gene>
<dbReference type="OrthoDB" id="9891511at2"/>
<dbReference type="EMBL" id="BDUD01000001">
    <property type="protein sequence ID" value="GBG19464.1"/>
    <property type="molecule type" value="Genomic_DNA"/>
</dbReference>
<dbReference type="Proteomes" id="UP000245124">
    <property type="component" value="Unassembled WGS sequence"/>
</dbReference>
<organism evidence="1 2">
    <name type="scientific">Nostoc commune NIES-4072</name>
    <dbReference type="NCBI Taxonomy" id="2005467"/>
    <lineage>
        <taxon>Bacteria</taxon>
        <taxon>Bacillati</taxon>
        <taxon>Cyanobacteriota</taxon>
        <taxon>Cyanophyceae</taxon>
        <taxon>Nostocales</taxon>
        <taxon>Nostocaceae</taxon>
        <taxon>Nostoc</taxon>
    </lineage>
</organism>
<evidence type="ECO:0000313" key="1">
    <source>
        <dbReference type="EMBL" id="GBG19464.1"/>
    </source>
</evidence>
<keyword evidence="2" id="KW-1185">Reference proteome</keyword>
<protein>
    <submittedName>
        <fullName evidence="1">Uncharacterized protein</fullName>
    </submittedName>
</protein>
<accession>A0A2R5FUV4</accession>
<reference evidence="1 2" key="1">
    <citation type="submission" date="2017-06" db="EMBL/GenBank/DDBJ databases">
        <title>Genome sequencing of cyanobaciteial culture collection at National Institute for Environmental Studies (NIES).</title>
        <authorList>
            <person name="Hirose Y."/>
            <person name="Shimura Y."/>
            <person name="Fujisawa T."/>
            <person name="Nakamura Y."/>
            <person name="Kawachi M."/>
        </authorList>
    </citation>
    <scope>NUCLEOTIDE SEQUENCE [LARGE SCALE GENOMIC DNA]</scope>
    <source>
        <strain evidence="1 2">NIES-4072</strain>
    </source>
</reference>